<evidence type="ECO:0000256" key="1">
    <source>
        <dbReference type="SAM" id="MobiDB-lite"/>
    </source>
</evidence>
<name>A0ABX9SHW3_9GAMM</name>
<dbReference type="RefSeq" id="WP_231849169.1">
    <property type="nucleotide sequence ID" value="NC_012962.1"/>
</dbReference>
<accession>A0ABX9SHW3</accession>
<protein>
    <submittedName>
        <fullName evidence="2">Uncharacterized protein</fullName>
    </submittedName>
</protein>
<evidence type="ECO:0000313" key="3">
    <source>
        <dbReference type="Proteomes" id="UP000280955"/>
    </source>
</evidence>
<feature type="compositionally biased region" description="Polar residues" evidence="1">
    <location>
        <begin position="285"/>
        <end position="294"/>
    </location>
</feature>
<dbReference type="Proteomes" id="UP000280955">
    <property type="component" value="Unassembled WGS sequence"/>
</dbReference>
<gene>
    <name evidence="2" type="ORF">BDD30_4105</name>
</gene>
<organism evidence="2 3">
    <name type="scientific">Photorhabdus asymbiotica</name>
    <dbReference type="NCBI Taxonomy" id="291112"/>
    <lineage>
        <taxon>Bacteria</taxon>
        <taxon>Pseudomonadati</taxon>
        <taxon>Pseudomonadota</taxon>
        <taxon>Gammaproteobacteria</taxon>
        <taxon>Enterobacterales</taxon>
        <taxon>Morganellaceae</taxon>
        <taxon>Photorhabdus</taxon>
    </lineage>
</organism>
<reference evidence="2 3" key="1">
    <citation type="submission" date="2018-10" db="EMBL/GenBank/DDBJ databases">
        <title>Genomic Encyclopedia of Archaeal and Bacterial Type Strains, Phase II (KMG-II): from individual species to whole genera.</title>
        <authorList>
            <person name="Goeker M."/>
        </authorList>
    </citation>
    <scope>NUCLEOTIDE SEQUENCE [LARGE SCALE GENOMIC DNA]</scope>
    <source>
        <strain evidence="2 3">DSM 15149</strain>
    </source>
</reference>
<dbReference type="EMBL" id="RBLJ01000005">
    <property type="protein sequence ID" value="RKS54528.1"/>
    <property type="molecule type" value="Genomic_DNA"/>
</dbReference>
<feature type="region of interest" description="Disordered" evidence="1">
    <location>
        <begin position="257"/>
        <end position="303"/>
    </location>
</feature>
<sequence>MKISNLPTGEQSPSEYPMNTEKAFINRVKQNVGRNRRWSAWVMCASIGALFSTSVLAATECPKVPVKDLGYPATPPWNPEVLFRALGQPIINGKDNQGKPVHYPARGSTNLVGVFPPVVDYDFPTPTGDLKLKDGLFWVSAPNRIFKVPHVVTGKYHCKMIAKRKDGAPGRATATLETDAVVANHIIHRFQGDKNVLESSVTDLVYTVTCRGTGFSWERKPEEKFEWESVWDNSVPLIRMQDLCNWVHNVAFWTPPSDNPNDRFKDPAVLRPMSAESADLKKSDANATPDNLSGTKRADSGNK</sequence>
<comment type="caution">
    <text evidence="2">The sequence shown here is derived from an EMBL/GenBank/DDBJ whole genome shotgun (WGS) entry which is preliminary data.</text>
</comment>
<proteinExistence type="predicted"/>
<keyword evidence="3" id="KW-1185">Reference proteome</keyword>
<evidence type="ECO:0000313" key="2">
    <source>
        <dbReference type="EMBL" id="RKS54528.1"/>
    </source>
</evidence>